<name>A0A2G7STV0_9FLAO</name>
<protein>
    <recommendedName>
        <fullName evidence="2">AMP-dependent synthetase/ligase domain-containing protein</fullName>
    </recommendedName>
</protein>
<dbReference type="AlphaFoldDB" id="A0A2G7STV0"/>
<dbReference type="Gene3D" id="2.30.38.10">
    <property type="entry name" value="Luciferase, Domain 3"/>
    <property type="match status" value="1"/>
</dbReference>
<dbReference type="PANTHER" id="PTHR45527:SF1">
    <property type="entry name" value="FATTY ACID SYNTHASE"/>
    <property type="match status" value="1"/>
</dbReference>
<gene>
    <name evidence="3" type="ORF">CTI11_27910</name>
</gene>
<evidence type="ECO:0000259" key="2">
    <source>
        <dbReference type="Pfam" id="PF00501"/>
    </source>
</evidence>
<dbReference type="Pfam" id="PF00501">
    <property type="entry name" value="AMP-binding"/>
    <property type="match status" value="1"/>
</dbReference>
<evidence type="ECO:0000313" key="3">
    <source>
        <dbReference type="EMBL" id="PII31082.1"/>
    </source>
</evidence>
<feature type="compositionally biased region" description="Low complexity" evidence="1">
    <location>
        <begin position="287"/>
        <end position="308"/>
    </location>
</feature>
<feature type="region of interest" description="Disordered" evidence="1">
    <location>
        <begin position="192"/>
        <end position="308"/>
    </location>
</feature>
<dbReference type="EMBL" id="PEKC01000224">
    <property type="protein sequence ID" value="PII31082.1"/>
    <property type="molecule type" value="Genomic_DNA"/>
</dbReference>
<sequence>MPRPSRSGGALCNGGTLVQAPPGRVSFQDLAAFMERHDVRCAWLTAALFNRMLESHPEALARLDQLLSGGEAMSVHHARQALEIMGTTALINGYGPTECTTFAVCGRVEVGDVQGACVPLGRPVRQTLVRVLDAAMQPVPAGVVGELYLGGAGLARGYLGCAGLTAERFVADPLSQEGRRLYRTGDLARWRDRRPHRVPGPRGPPDEGAGLPHRGRRDRGRPAGPARRARGRRGVPARGRRHTAAGLRGCPGRPRGRSRGTATAAVRAAARLHGAQRHRRAGRLASQRQRQAGPPGPARAGPGRRTQP</sequence>
<comment type="caution">
    <text evidence="3">The sequence shown here is derived from an EMBL/GenBank/DDBJ whole genome shotgun (WGS) entry which is preliminary data.</text>
</comment>
<feature type="compositionally biased region" description="Low complexity" evidence="1">
    <location>
        <begin position="244"/>
        <end position="273"/>
    </location>
</feature>
<dbReference type="PANTHER" id="PTHR45527">
    <property type="entry name" value="NONRIBOSOMAL PEPTIDE SYNTHETASE"/>
    <property type="match status" value="1"/>
</dbReference>
<dbReference type="Gene3D" id="3.40.50.980">
    <property type="match status" value="1"/>
</dbReference>
<proteinExistence type="predicted"/>
<dbReference type="GO" id="GO:0005737">
    <property type="term" value="C:cytoplasm"/>
    <property type="evidence" value="ECO:0007669"/>
    <property type="project" value="TreeGrafter"/>
</dbReference>
<accession>A0A2G7STV0</accession>
<organism evidence="3">
    <name type="scientific">Chryseobacterium sp. B5</name>
    <dbReference type="NCBI Taxonomy" id="2050562"/>
    <lineage>
        <taxon>Bacteria</taxon>
        <taxon>Pseudomonadati</taxon>
        <taxon>Bacteroidota</taxon>
        <taxon>Flavobacteriia</taxon>
        <taxon>Flavobacteriales</taxon>
        <taxon>Weeksellaceae</taxon>
        <taxon>Chryseobacterium group</taxon>
        <taxon>Chryseobacterium</taxon>
    </lineage>
</organism>
<evidence type="ECO:0000256" key="1">
    <source>
        <dbReference type="SAM" id="MobiDB-lite"/>
    </source>
</evidence>
<feature type="domain" description="AMP-dependent synthetase/ligase" evidence="2">
    <location>
        <begin position="9"/>
        <end position="159"/>
    </location>
</feature>
<dbReference type="GO" id="GO:0044550">
    <property type="term" value="P:secondary metabolite biosynthetic process"/>
    <property type="evidence" value="ECO:0007669"/>
    <property type="project" value="TreeGrafter"/>
</dbReference>
<dbReference type="GO" id="GO:0043041">
    <property type="term" value="P:amino acid activation for nonribosomal peptide biosynthetic process"/>
    <property type="evidence" value="ECO:0007669"/>
    <property type="project" value="TreeGrafter"/>
</dbReference>
<feature type="compositionally biased region" description="Basic residues" evidence="1">
    <location>
        <begin position="227"/>
        <end position="243"/>
    </location>
</feature>
<dbReference type="SUPFAM" id="SSF56801">
    <property type="entry name" value="Acetyl-CoA synthetase-like"/>
    <property type="match status" value="1"/>
</dbReference>
<dbReference type="InterPro" id="IPR000873">
    <property type="entry name" value="AMP-dep_synth/lig_dom"/>
</dbReference>
<reference evidence="3" key="1">
    <citation type="submission" date="2017-10" db="EMBL/GenBank/DDBJ databases">
        <title>Chryseobacterium sp. B5 is a hydrocarbonoclastic and plant growth promoting bacterium.</title>
        <authorList>
            <person name="Thijs S."/>
            <person name="Gkorezis P."/>
            <person name="Van Hamme J."/>
        </authorList>
    </citation>
    <scope>NUCLEOTIDE SEQUENCE</scope>
    <source>
        <strain evidence="3">B5</strain>
    </source>
</reference>
<dbReference type="GO" id="GO:0031177">
    <property type="term" value="F:phosphopantetheine binding"/>
    <property type="evidence" value="ECO:0007669"/>
    <property type="project" value="TreeGrafter"/>
</dbReference>